<feature type="chain" id="PRO_5019725756" evidence="1">
    <location>
        <begin position="18"/>
        <end position="354"/>
    </location>
</feature>
<keyword evidence="3" id="KW-1185">Reference proteome</keyword>
<keyword evidence="1" id="KW-0732">Signal</keyword>
<comment type="caution">
    <text evidence="2">The sequence shown here is derived from an EMBL/GenBank/DDBJ whole genome shotgun (WGS) entry which is preliminary data.</text>
</comment>
<dbReference type="OrthoDB" id="6616542at2759"/>
<evidence type="ECO:0000313" key="3">
    <source>
        <dbReference type="Proteomes" id="UP000295192"/>
    </source>
</evidence>
<dbReference type="EMBL" id="LSRL02000649">
    <property type="protein sequence ID" value="TDG40179.1"/>
    <property type="molecule type" value="Genomic_DNA"/>
</dbReference>
<organism evidence="2 3">
    <name type="scientific">Drosophila navojoa</name>
    <name type="common">Fruit fly</name>
    <dbReference type="NCBI Taxonomy" id="7232"/>
    <lineage>
        <taxon>Eukaryota</taxon>
        <taxon>Metazoa</taxon>
        <taxon>Ecdysozoa</taxon>
        <taxon>Arthropoda</taxon>
        <taxon>Hexapoda</taxon>
        <taxon>Insecta</taxon>
        <taxon>Pterygota</taxon>
        <taxon>Neoptera</taxon>
        <taxon>Endopterygota</taxon>
        <taxon>Diptera</taxon>
        <taxon>Brachycera</taxon>
        <taxon>Muscomorpha</taxon>
        <taxon>Ephydroidea</taxon>
        <taxon>Drosophilidae</taxon>
        <taxon>Drosophila</taxon>
    </lineage>
</organism>
<name>A0A484AU84_DRONA</name>
<dbReference type="Proteomes" id="UP000295192">
    <property type="component" value="Unassembled WGS sequence"/>
</dbReference>
<dbReference type="AlphaFoldDB" id="A0A484AU84"/>
<reference evidence="2 3" key="1">
    <citation type="journal article" date="2019" name="J. Hered.">
        <title>An Improved Genome Assembly for Drosophila navojoa, the Basal Species in the mojavensis Cluster.</title>
        <authorList>
            <person name="Vanderlinde T."/>
            <person name="Dupim E.G."/>
            <person name="Nazario-Yepiz N.O."/>
            <person name="Carvalho A.B."/>
        </authorList>
    </citation>
    <scope>NUCLEOTIDE SEQUENCE [LARGE SCALE GENOMIC DNA]</scope>
    <source>
        <strain evidence="2">Navoj_Jal97</strain>
        <tissue evidence="2">Whole organism</tissue>
    </source>
</reference>
<gene>
    <name evidence="2" type="ORF">AWZ03_013401</name>
</gene>
<accession>A0A484AU84</accession>
<protein>
    <submittedName>
        <fullName evidence="2">Uncharacterized protein</fullName>
    </submittedName>
</protein>
<evidence type="ECO:0000256" key="1">
    <source>
        <dbReference type="SAM" id="SignalP"/>
    </source>
</evidence>
<feature type="signal peptide" evidence="1">
    <location>
        <begin position="1"/>
        <end position="17"/>
    </location>
</feature>
<proteinExistence type="predicted"/>
<sequence>MLKISLMLLLAVQLALGLPLAPATPDGATPIDAQVSAAEFGALDAFAEDAADSSESSAASEAGFKISLLPEPAKTAESVNLEREALPSKVLSAYDNTQQKLTDLTHPVPILDSISEHEKYGNNGDKFDNISRSIVNGYEAFSNLLNSFIQKRYAKGEAENSPFTVNTPHSKWNRNVLKQVHLDDSDYEFDMDDYQALGTARHYKVLDILNKTNRLGYMAEDGNGDVSDSEFVEKINPPLRVMPRIRMHSQRESHRNRPSGTRQIARKMVEFMVEYPPIRPKAKVLRRVPLKCEKHFKKLSKLIARGRKSPKVLPEPLPALTYINDHVKPKELARTVSKGITAQLDIIGGKLVGL</sequence>
<dbReference type="OMA" id="DMDDYQA"/>
<evidence type="ECO:0000313" key="2">
    <source>
        <dbReference type="EMBL" id="TDG40179.1"/>
    </source>
</evidence>